<name>A0A1I5TB14_9SPHN</name>
<dbReference type="InterPro" id="IPR017601">
    <property type="entry name" value="DGQHR-contain_dom"/>
</dbReference>
<evidence type="ECO:0000313" key="1">
    <source>
        <dbReference type="EMBL" id="SFP79867.1"/>
    </source>
</evidence>
<dbReference type="EMBL" id="FOXP01000007">
    <property type="protein sequence ID" value="SFP79867.1"/>
    <property type="molecule type" value="Genomic_DNA"/>
</dbReference>
<accession>A0A1I5TB14</accession>
<dbReference type="Proteomes" id="UP000199586">
    <property type="component" value="Unassembled WGS sequence"/>
</dbReference>
<organism evidence="1 2">
    <name type="scientific">Sphingomonas rubra</name>
    <dbReference type="NCBI Taxonomy" id="634430"/>
    <lineage>
        <taxon>Bacteria</taxon>
        <taxon>Pseudomonadati</taxon>
        <taxon>Pseudomonadota</taxon>
        <taxon>Alphaproteobacteria</taxon>
        <taxon>Sphingomonadales</taxon>
        <taxon>Sphingomonadaceae</taxon>
        <taxon>Sphingomonas</taxon>
    </lineage>
</organism>
<dbReference type="NCBIfam" id="TIGR03187">
    <property type="entry name" value="DGQHR"/>
    <property type="match status" value="1"/>
</dbReference>
<dbReference type="InterPro" id="IPR017642">
    <property type="entry name" value="DNA_S_mod_DndB"/>
</dbReference>
<dbReference type="RefSeq" id="WP_093333571.1">
    <property type="nucleotide sequence ID" value="NZ_FOXP01000007.1"/>
</dbReference>
<dbReference type="Pfam" id="PF14072">
    <property type="entry name" value="DndB"/>
    <property type="match status" value="1"/>
</dbReference>
<dbReference type="AlphaFoldDB" id="A0A1I5TB14"/>
<gene>
    <name evidence="1" type="ORF">SAMN04488241_107168</name>
</gene>
<protein>
    <submittedName>
        <fullName evidence="1">DNA sulfur modification protein DndB</fullName>
    </submittedName>
</protein>
<keyword evidence="2" id="KW-1185">Reference proteome</keyword>
<sequence>MALLIPAIKGRIGNTEYFETTMRVRDLVQAVRRPSELDEWANFSIEERMQRELDDKRVREQIVPYLTRNEDRFFGSIIVLVYNGEVLFETIADLKISVPGAYKANAHRIGFVTIDGGSLIVLDGQHRLAALKSVYEPKQDGVVYGPYVKDIPDDEVCVIFLKHEDPVKTRRIFNTVNRYAKQTSRGDNIITSEDDGYAIVTRRLLRDDEPLGNRLVNGKPFEVVNWKSNTLTTRSRQLTTISAVYESASLILGNSFYQPQTRPDDLKLDEGAERVGAVWQAMLEGLKPYQDALANPESIPAMRDENAPHALLFKPAAQIALLRGLLNATTGDRMTLAEAVKRANAIDWRMQAPMWEGVIMKASGAIDAGQEARNRAGSLINWLIAADVMPKEEREAIRRTYNQAFGIDVNDAEQAKAARELPEPVAGAKLAA</sequence>
<proteinExistence type="predicted"/>
<dbReference type="OrthoDB" id="3524978at2"/>
<reference evidence="1 2" key="1">
    <citation type="submission" date="2016-10" db="EMBL/GenBank/DDBJ databases">
        <authorList>
            <person name="de Groot N.N."/>
        </authorList>
    </citation>
    <scope>NUCLEOTIDE SEQUENCE [LARGE SCALE GENOMIC DNA]</scope>
    <source>
        <strain evidence="1 2">CGMCC 1.9113</strain>
    </source>
</reference>
<dbReference type="STRING" id="634430.SAMN04488241_107168"/>
<evidence type="ECO:0000313" key="2">
    <source>
        <dbReference type="Proteomes" id="UP000199586"/>
    </source>
</evidence>
<dbReference type="CDD" id="cd16414">
    <property type="entry name" value="dndB_like"/>
    <property type="match status" value="1"/>
</dbReference>